<feature type="non-terminal residue" evidence="6">
    <location>
        <position position="1221"/>
    </location>
</feature>
<dbReference type="InterPro" id="IPR000504">
    <property type="entry name" value="RRM_dom"/>
</dbReference>
<dbReference type="AlphaFoldDB" id="A0A7L0AUK0"/>
<dbReference type="Gene3D" id="3.30.70.330">
    <property type="match status" value="1"/>
</dbReference>
<dbReference type="SUPFAM" id="SSF54928">
    <property type="entry name" value="RNA-binding domain, RBD"/>
    <property type="match status" value="1"/>
</dbReference>
<dbReference type="InterPro" id="IPR012677">
    <property type="entry name" value="Nucleotide-bd_a/b_plait_sf"/>
</dbReference>
<feature type="compositionally biased region" description="Basic and acidic residues" evidence="3">
    <location>
        <begin position="395"/>
        <end position="409"/>
    </location>
</feature>
<feature type="compositionally biased region" description="Polar residues" evidence="3">
    <location>
        <begin position="935"/>
        <end position="944"/>
    </location>
</feature>
<dbReference type="GO" id="GO:0003723">
    <property type="term" value="F:RNA binding"/>
    <property type="evidence" value="ECO:0007669"/>
    <property type="project" value="UniProtKB-UniRule"/>
</dbReference>
<keyword evidence="1 2" id="KW-0694">RNA-binding</keyword>
<dbReference type="InterPro" id="IPR035979">
    <property type="entry name" value="RBD_domain_sf"/>
</dbReference>
<dbReference type="PROSITE" id="PS50102">
    <property type="entry name" value="RRM"/>
    <property type="match status" value="1"/>
</dbReference>
<feature type="compositionally biased region" description="Low complexity" evidence="3">
    <location>
        <begin position="741"/>
        <end position="761"/>
    </location>
</feature>
<feature type="region of interest" description="Disordered" evidence="3">
    <location>
        <begin position="1156"/>
        <end position="1221"/>
    </location>
</feature>
<feature type="domain" description="CID" evidence="5">
    <location>
        <begin position="1"/>
        <end position="86"/>
    </location>
</feature>
<feature type="compositionally biased region" description="Acidic residues" evidence="3">
    <location>
        <begin position="1204"/>
        <end position="1221"/>
    </location>
</feature>
<feature type="compositionally biased region" description="Low complexity" evidence="3">
    <location>
        <begin position="288"/>
        <end position="302"/>
    </location>
</feature>
<name>A0A7L0AUK0_9AVES</name>
<gene>
    <name evidence="6" type="primary">Scaf8</name>
    <name evidence="6" type="ORF">CICMAG_R01912</name>
</gene>
<organism evidence="6 7">
    <name type="scientific">Ciconia maguari</name>
    <dbReference type="NCBI Taxonomy" id="52777"/>
    <lineage>
        <taxon>Eukaryota</taxon>
        <taxon>Metazoa</taxon>
        <taxon>Chordata</taxon>
        <taxon>Craniata</taxon>
        <taxon>Vertebrata</taxon>
        <taxon>Euteleostomi</taxon>
        <taxon>Archelosauria</taxon>
        <taxon>Archosauria</taxon>
        <taxon>Dinosauria</taxon>
        <taxon>Saurischia</taxon>
        <taxon>Theropoda</taxon>
        <taxon>Coelurosauria</taxon>
        <taxon>Aves</taxon>
        <taxon>Neognathae</taxon>
        <taxon>Neoaves</taxon>
        <taxon>Aequornithes</taxon>
        <taxon>Ciconiiformes</taxon>
        <taxon>Ciconiidae</taxon>
        <taxon>Ciconia</taxon>
    </lineage>
</organism>
<feature type="domain" description="RRM" evidence="4">
    <location>
        <begin position="425"/>
        <end position="499"/>
    </location>
</feature>
<feature type="non-terminal residue" evidence="6">
    <location>
        <position position="1"/>
    </location>
</feature>
<evidence type="ECO:0000313" key="6">
    <source>
        <dbReference type="EMBL" id="NXJ37806.1"/>
    </source>
</evidence>
<dbReference type="FunFam" id="3.30.70.330:FF:000094">
    <property type="entry name" value="SR-related CTD associated factor 8"/>
    <property type="match status" value="1"/>
</dbReference>
<dbReference type="SMART" id="SM00360">
    <property type="entry name" value="RRM"/>
    <property type="match status" value="1"/>
</dbReference>
<dbReference type="EMBL" id="VXAE01009579">
    <property type="protein sequence ID" value="NXJ37806.1"/>
    <property type="molecule type" value="Genomic_DNA"/>
</dbReference>
<feature type="compositionally biased region" description="Basic residues" evidence="3">
    <location>
        <begin position="343"/>
        <end position="391"/>
    </location>
</feature>
<keyword evidence="7" id="KW-1185">Reference proteome</keyword>
<dbReference type="PROSITE" id="PS51391">
    <property type="entry name" value="CID"/>
    <property type="match status" value="1"/>
</dbReference>
<dbReference type="CDD" id="cd12462">
    <property type="entry name" value="RRM_SCAF8"/>
    <property type="match status" value="1"/>
</dbReference>
<dbReference type="GO" id="GO:0005634">
    <property type="term" value="C:nucleus"/>
    <property type="evidence" value="ECO:0007669"/>
    <property type="project" value="TreeGrafter"/>
</dbReference>
<feature type="region of interest" description="Disordered" evidence="3">
    <location>
        <begin position="893"/>
        <end position="1008"/>
    </location>
</feature>
<evidence type="ECO:0000256" key="3">
    <source>
        <dbReference type="SAM" id="MobiDB-lite"/>
    </source>
</evidence>
<feature type="compositionally biased region" description="Pro residues" evidence="3">
    <location>
        <begin position="893"/>
        <end position="920"/>
    </location>
</feature>
<evidence type="ECO:0000259" key="5">
    <source>
        <dbReference type="PROSITE" id="PS51391"/>
    </source>
</evidence>
<feature type="compositionally biased region" description="Polar residues" evidence="3">
    <location>
        <begin position="729"/>
        <end position="740"/>
    </location>
</feature>
<feature type="compositionally biased region" description="Basic and acidic residues" evidence="3">
    <location>
        <begin position="982"/>
        <end position="1008"/>
    </location>
</feature>
<feature type="region of interest" description="Disordered" evidence="3">
    <location>
        <begin position="269"/>
        <end position="302"/>
    </location>
</feature>
<dbReference type="Pfam" id="PF00076">
    <property type="entry name" value="RRM_1"/>
    <property type="match status" value="1"/>
</dbReference>
<reference evidence="6 7" key="1">
    <citation type="submission" date="2019-09" db="EMBL/GenBank/DDBJ databases">
        <title>Bird 10,000 Genomes (B10K) Project - Family phase.</title>
        <authorList>
            <person name="Zhang G."/>
        </authorList>
    </citation>
    <scope>NUCLEOTIDE SEQUENCE [LARGE SCALE GENOMIC DNA]</scope>
    <source>
        <strain evidence="6">B10K-DU-001-47</strain>
        <tissue evidence="6">Muscle</tissue>
    </source>
</reference>
<evidence type="ECO:0000259" key="4">
    <source>
        <dbReference type="PROSITE" id="PS50102"/>
    </source>
</evidence>
<sequence length="1221" mass="135111">CKPEYKVPGLYVIDSIVRQSRHQFGQEKDVFAPRFSNNIISTFQNLYRCPGDDKSKIVRVLNLWQKNNVFKSEIIQPLLDMAAGIPPPVVTPVLPSTTAAMSNNTPGTPVTPVTPANVVQSLPDPWVSQIANTDTLAAVAQILQSPQGQQLQQLIQTLQIQQQKPQPSLLQALDAGLVVQLQALTAQLTAAAAAANTLNPLEQSVSFNKKLMDRFDFGEESEQNEEPKKETPTSQLPLVPESVNNSLFHQLAEQLQQQNLEHLRQQLLEQQQPQKASPEENQEGNFGSEHSASPSQGSSQQQFLEVETNVDDSMDIQQQDMDIDEGQDVAEEEIFEQEEKKSAVRSRSRTRSRSRSRSPRKRRSRSRSGSRKRKHRKRSRSRSRERKRKSSRSYSSERRAREREKERQKKGLPPIRSKTLSVCSTTLWVGQVDKKATQQDLTNLFEEFGQIESINMIPPRGCAYVCMVHRQDAYRALQKLSSGSYKIGSKIIKIAWALNKGVKTEYKQFWDVDLGVSYIPWEKVKLDDLEGFAEGGMIDQETVNTEWETARSSEAAKENVQTTQSAAVDKSTVITTQTEAYTQPVTMLQVCIGPIAPAVPAVSLVPPAFPVTMSVPPPGYSAIPPPPFLRASFNPSQPPPGYMPPPVPPVVPPPVVPPPVVPPVVPTPLVQPPLPIAQETMKDVPFTSLVLPVGTVTSNLATPTLSAGNVFNPLPINKPESDEKGSHLTDLQISSSENNRSGGVQLPSVSSSSSLAGGVQPTSVSSSSGLMAGVQPPNVSSSSGLLAGVHPPSVSSSPGLLTGMQPPNVSSSSGVLAGVQPPSVSSNSGLLIMPPPNVSSSSGLMAMQHPAGVQNMPHLNISSQRMPGMPLIDIRPGLMPHSPGPRFPLMQPGMPPQRSIPPPAILDPSLHPPPRGPFPPGDIFNQTERPFGTPGRQNIDSISNPEKRLPLGGDNIQQEGDRDYRFPPVENRDNLNRPSPVDVRDSVGRPPVDPREGIGRPPVDGREHFARPHVDMRENFGRPGIDNLGRREHFGFNSDKHWGQRGDYDEREHHAFPIYGGPKGFHEDRERFRHVNYRFDSRSGPNWNRGFEQDAHRDFDDRRRPWERQRDRDDRDFNFCREINGNRFGRDRMSNNWIPPPHPRVFEYFDGATSQRKADNMPQVNGENTETESQPPTAQVQDDPELYEKLTSSVEINKEKSDTEADIESEPVVESTETEGT</sequence>
<dbReference type="InterPro" id="IPR008942">
    <property type="entry name" value="ENTH_VHS"/>
</dbReference>
<dbReference type="InterPro" id="IPR034370">
    <property type="entry name" value="SCAF8_RRM"/>
</dbReference>
<accession>A0A7L0AUK0</accession>
<dbReference type="PANTHER" id="PTHR23140:SF1">
    <property type="entry name" value="SR-RELATED CTD ASSOCIATED FACTOR 8"/>
    <property type="match status" value="1"/>
</dbReference>
<evidence type="ECO:0000256" key="1">
    <source>
        <dbReference type="ARBA" id="ARBA00022884"/>
    </source>
</evidence>
<dbReference type="SUPFAM" id="SSF48464">
    <property type="entry name" value="ENTH/VHS domain"/>
    <property type="match status" value="1"/>
</dbReference>
<feature type="compositionally biased region" description="Polar residues" evidence="3">
    <location>
        <begin position="805"/>
        <end position="814"/>
    </location>
</feature>
<proteinExistence type="predicted"/>
<dbReference type="Proteomes" id="UP000537039">
    <property type="component" value="Unassembled WGS sequence"/>
</dbReference>
<evidence type="ECO:0000313" key="7">
    <source>
        <dbReference type="Proteomes" id="UP000537039"/>
    </source>
</evidence>
<feature type="region of interest" description="Disordered" evidence="3">
    <location>
        <begin position="334"/>
        <end position="416"/>
    </location>
</feature>
<feature type="region of interest" description="Disordered" evidence="3">
    <location>
        <begin position="218"/>
        <end position="239"/>
    </location>
</feature>
<dbReference type="SMART" id="SM00582">
    <property type="entry name" value="RPR"/>
    <property type="match status" value="1"/>
</dbReference>
<comment type="caution">
    <text evidence="6">The sequence shown here is derived from an EMBL/GenBank/DDBJ whole genome shotgun (WGS) entry which is preliminary data.</text>
</comment>
<dbReference type="Pfam" id="PF04818">
    <property type="entry name" value="CID"/>
    <property type="match status" value="1"/>
</dbReference>
<feature type="region of interest" description="Disordered" evidence="3">
    <location>
        <begin position="716"/>
        <end position="817"/>
    </location>
</feature>
<protein>
    <submittedName>
        <fullName evidence="6">SCAF8 protein</fullName>
    </submittedName>
</protein>
<dbReference type="Gene3D" id="1.25.40.90">
    <property type="match status" value="1"/>
</dbReference>
<feature type="compositionally biased region" description="Basic and acidic residues" evidence="3">
    <location>
        <begin position="959"/>
        <end position="975"/>
    </location>
</feature>
<dbReference type="InterPro" id="IPR006569">
    <property type="entry name" value="CID_dom"/>
</dbReference>
<dbReference type="PANTHER" id="PTHR23140">
    <property type="entry name" value="RNA PROCESSING PROTEIN LD23810P"/>
    <property type="match status" value="1"/>
</dbReference>
<evidence type="ECO:0000256" key="2">
    <source>
        <dbReference type="PROSITE-ProRule" id="PRU00176"/>
    </source>
</evidence>
<dbReference type="InterPro" id="IPR051485">
    <property type="entry name" value="SR-CTD_assoc_factor"/>
</dbReference>
<feature type="compositionally biased region" description="Polar residues" evidence="3">
    <location>
        <begin position="1162"/>
        <end position="1180"/>
    </location>
</feature>